<evidence type="ECO:0000313" key="6">
    <source>
        <dbReference type="Proteomes" id="UP000050794"/>
    </source>
</evidence>
<evidence type="ECO:0000256" key="1">
    <source>
        <dbReference type="SAM" id="Coils"/>
    </source>
</evidence>
<keyword evidence="1" id="KW-0175">Coiled coil</keyword>
<sequence>MHHAFQIFDIDSGMVASVSGENLVQLPPALRQVPPLVLCLAVQNDAVDGHSCDYLKQDSIVVCKIGVEESLICVEGAYPPVLIGAVQSDENATKELSQLPTSRCTCRTFRHHSSSLSPANGGLLKMESEVMDAERKISSGVNDRPESQKFPFVPYMASPLPCHRVVRVSRVIGNNLYAVRDTTLLADLYGCSVGFSCSLEICCYLRALARHFDPMRGTCMAYLIDYDQSVECDTSALFEIADQVRIAQHFLFLLLFYIVPGIALLFDVQRSMPPEVREIPTAAFFFSVVGSAYGERNGAVDQLNQDDQYNICILTEQNGSYAGTVSMPAVGDGGSTRRQLVEERKLEEQRRMQAEEEQTNREQIRRMEAELKQKAESLRRERELFEISNNLRRKRTQELSLVTMQLQVANISRKMDTIATCGFSSGAVGGLGGYGMFGSAAATLSNAIMQQRWQQTTNHTVNTVAAQSTVINQAMVNMQQMLVLLCSSYARRNGFSRGMNEYGDSWRQAERRPRWTRKERDMRATGNFDADRNSSNKRYNRRDVGSRYPQRGSVCTSCQQGGHFAGSCPSNRGAGDRVDPFDPFNKNSPLSSRVDQKVEKEIFYVSRPRDKDGNLLYTSDESSEDETKVDGHSGSEQDTPVEQHEASKNPPSNEPTSETVLSLAADEEIAPAIIFSAGHIIQALSYEVKFACFDHICLQPYFDYVSVEDGQEYTVKRSDEDHANTRWPLFFVHIQEEQMLDFLEQHLDSLQPHSNLSDEQVALGTLCVSYCMAFEANFRAVITNINGNEVEVLYVDYGNYETVQRDQLKSIDDQPEETRLHPAMAIPCILSGLDDGYMNGGGDLEEEDVKGMQADVSCDRDQFRLRFLGRRADGVRVVEVVREMISR</sequence>
<protein>
    <submittedName>
        <fullName evidence="7">Tudor domain-containing protein</fullName>
    </submittedName>
</protein>
<feature type="coiled-coil region" evidence="1">
    <location>
        <begin position="337"/>
        <end position="388"/>
    </location>
</feature>
<dbReference type="WBParaSite" id="TCNE_0000958001-mRNA-1">
    <property type="protein sequence ID" value="TCNE_0000958001-mRNA-1"/>
    <property type="gene ID" value="TCNE_0000958001"/>
</dbReference>
<keyword evidence="3" id="KW-1133">Transmembrane helix</keyword>
<dbReference type="InterPro" id="IPR050621">
    <property type="entry name" value="Tudor_domain_containing"/>
</dbReference>
<name>A0A183UM60_TOXCA</name>
<dbReference type="Gene3D" id="2.30.30.140">
    <property type="match status" value="1"/>
</dbReference>
<accession>A0A183UM60</accession>
<evidence type="ECO:0000313" key="7">
    <source>
        <dbReference type="WBParaSite" id="TCNE_0000958001-mRNA-1"/>
    </source>
</evidence>
<dbReference type="PANTHER" id="PTHR22948">
    <property type="entry name" value="TUDOR DOMAIN CONTAINING PROTEIN"/>
    <property type="match status" value="1"/>
</dbReference>
<dbReference type="PROSITE" id="PS50304">
    <property type="entry name" value="TUDOR"/>
    <property type="match status" value="1"/>
</dbReference>
<feature type="compositionally biased region" description="Basic and acidic residues" evidence="2">
    <location>
        <begin position="625"/>
        <end position="647"/>
    </location>
</feature>
<evidence type="ECO:0000313" key="5">
    <source>
        <dbReference type="EMBL" id="VDM40901.1"/>
    </source>
</evidence>
<organism evidence="6 7">
    <name type="scientific">Toxocara canis</name>
    <name type="common">Canine roundworm</name>
    <dbReference type="NCBI Taxonomy" id="6265"/>
    <lineage>
        <taxon>Eukaryota</taxon>
        <taxon>Metazoa</taxon>
        <taxon>Ecdysozoa</taxon>
        <taxon>Nematoda</taxon>
        <taxon>Chromadorea</taxon>
        <taxon>Rhabditida</taxon>
        <taxon>Spirurina</taxon>
        <taxon>Ascaridomorpha</taxon>
        <taxon>Ascaridoidea</taxon>
        <taxon>Toxocaridae</taxon>
        <taxon>Toxocara</taxon>
    </lineage>
</organism>
<evidence type="ECO:0000256" key="3">
    <source>
        <dbReference type="SAM" id="Phobius"/>
    </source>
</evidence>
<feature type="transmembrane region" description="Helical" evidence="3">
    <location>
        <begin position="250"/>
        <end position="268"/>
    </location>
</feature>
<dbReference type="SUPFAM" id="SSF57756">
    <property type="entry name" value="Retrovirus zinc finger-like domains"/>
    <property type="match status" value="1"/>
</dbReference>
<keyword evidence="3" id="KW-0812">Transmembrane</keyword>
<feature type="region of interest" description="Disordered" evidence="2">
    <location>
        <begin position="613"/>
        <end position="659"/>
    </location>
</feature>
<dbReference type="Proteomes" id="UP000050794">
    <property type="component" value="Unassembled WGS sequence"/>
</dbReference>
<keyword evidence="6" id="KW-1185">Reference proteome</keyword>
<dbReference type="EMBL" id="UYWY01020217">
    <property type="protein sequence ID" value="VDM40901.1"/>
    <property type="molecule type" value="Genomic_DNA"/>
</dbReference>
<reference evidence="5 6" key="2">
    <citation type="submission" date="2018-11" db="EMBL/GenBank/DDBJ databases">
        <authorList>
            <consortium name="Pathogen Informatics"/>
        </authorList>
    </citation>
    <scope>NUCLEOTIDE SEQUENCE [LARGE SCALE GENOMIC DNA]</scope>
</reference>
<feature type="compositionally biased region" description="Basic and acidic residues" evidence="2">
    <location>
        <begin position="517"/>
        <end position="534"/>
    </location>
</feature>
<dbReference type="SUPFAM" id="SSF63748">
    <property type="entry name" value="Tudor/PWWP/MBT"/>
    <property type="match status" value="1"/>
</dbReference>
<dbReference type="PANTHER" id="PTHR22948:SF29">
    <property type="entry name" value="FI02030P-RELATED"/>
    <property type="match status" value="1"/>
</dbReference>
<dbReference type="GO" id="GO:0008270">
    <property type="term" value="F:zinc ion binding"/>
    <property type="evidence" value="ECO:0007669"/>
    <property type="project" value="InterPro"/>
</dbReference>
<dbReference type="Pfam" id="PF00567">
    <property type="entry name" value="TUDOR"/>
    <property type="match status" value="1"/>
</dbReference>
<dbReference type="InterPro" id="IPR036875">
    <property type="entry name" value="Znf_CCHC_sf"/>
</dbReference>
<feature type="compositionally biased region" description="Polar residues" evidence="2">
    <location>
        <begin position="649"/>
        <end position="659"/>
    </location>
</feature>
<dbReference type="AlphaFoldDB" id="A0A183UM60"/>
<evidence type="ECO:0000259" key="4">
    <source>
        <dbReference type="PROSITE" id="PS50304"/>
    </source>
</evidence>
<keyword evidence="3" id="KW-0472">Membrane</keyword>
<dbReference type="SMART" id="SM00333">
    <property type="entry name" value="TUDOR"/>
    <property type="match status" value="1"/>
</dbReference>
<dbReference type="InterPro" id="IPR002999">
    <property type="entry name" value="Tudor"/>
</dbReference>
<evidence type="ECO:0000256" key="2">
    <source>
        <dbReference type="SAM" id="MobiDB-lite"/>
    </source>
</evidence>
<feature type="region of interest" description="Disordered" evidence="2">
    <location>
        <begin position="517"/>
        <end position="593"/>
    </location>
</feature>
<proteinExistence type="predicted"/>
<feature type="domain" description="Tudor" evidence="4">
    <location>
        <begin position="760"/>
        <end position="818"/>
    </location>
</feature>
<dbReference type="GO" id="GO:0003676">
    <property type="term" value="F:nucleic acid binding"/>
    <property type="evidence" value="ECO:0007669"/>
    <property type="project" value="InterPro"/>
</dbReference>
<gene>
    <name evidence="5" type="ORF">TCNE_LOCUS9580</name>
</gene>
<reference evidence="7" key="1">
    <citation type="submission" date="2016-06" db="UniProtKB">
        <authorList>
            <consortium name="WormBaseParasite"/>
        </authorList>
    </citation>
    <scope>IDENTIFICATION</scope>
</reference>